<keyword evidence="2" id="KW-1185">Reference proteome</keyword>
<protein>
    <submittedName>
        <fullName evidence="1">CRISPR-associated protein</fullName>
    </submittedName>
</protein>
<dbReference type="eggNOG" id="ENOG5032UA8">
    <property type="taxonomic scope" value="Bacteria"/>
</dbReference>
<evidence type="ECO:0000313" key="2">
    <source>
        <dbReference type="Proteomes" id="UP000002431"/>
    </source>
</evidence>
<proteinExistence type="predicted"/>
<sequence>MPFASTLPRLFLLGHLATKENIMRLLFLLPALFLPSAAAQTFGLQSGMKLEAIQKLPGFRKLSSDFTYAITTPPTPNAQFETYMLLVTPKAGLCKVLALGKTNRADSYGDTLRNQFSTFEQLLTNKYGPAEKFDFLKANSLWDEPRDFAMSLRMNERYLSAYWTREKLPNLPADIQAIALEGNALNSTDTYITVGYELRNFAACQQEMKAGSGNGL</sequence>
<organism evidence="1 2">
    <name type="scientific">Deinococcus geothermalis (strain DSM 11300 / CIP 105573 / AG-3a)</name>
    <dbReference type="NCBI Taxonomy" id="319795"/>
    <lineage>
        <taxon>Bacteria</taxon>
        <taxon>Thermotogati</taxon>
        <taxon>Deinococcota</taxon>
        <taxon>Deinococci</taxon>
        <taxon>Deinococcales</taxon>
        <taxon>Deinococcaceae</taxon>
        <taxon>Deinococcus</taxon>
    </lineage>
</organism>
<geneLocation type="plasmid" evidence="1 2">
    <name>pDGEO01</name>
</geneLocation>
<evidence type="ECO:0000313" key="1">
    <source>
        <dbReference type="EMBL" id="ABF44069.1"/>
    </source>
</evidence>
<name>Q1J365_DEIGD</name>
<accession>Q1J365</accession>
<dbReference type="Proteomes" id="UP000002431">
    <property type="component" value="Plasmid pDGEO01"/>
</dbReference>
<dbReference type="HOGENOM" id="CLU_061765_1_0_0"/>
<dbReference type="KEGG" id="dge:Dgeo_2635"/>
<keyword evidence="1" id="KW-0614">Plasmid</keyword>
<reference evidence="1" key="1">
    <citation type="submission" date="2006-04" db="EMBL/GenBank/DDBJ databases">
        <title>Complete sequence of plasmid1 pDGEO01 of Deinococcus geothermalis DSM 11300.</title>
        <authorList>
            <consortium name="US DOE Joint Genome Institute"/>
            <person name="Copeland A."/>
            <person name="Lucas S."/>
            <person name="Lapidus A."/>
            <person name="Barry K."/>
            <person name="Detter J.C."/>
            <person name="Glavina del Rio T."/>
            <person name="Hammon N."/>
            <person name="Israni S."/>
            <person name="Dalin E."/>
            <person name="Tice H."/>
            <person name="Pitluck S."/>
            <person name="Brettin T."/>
            <person name="Bruce D."/>
            <person name="Han C."/>
            <person name="Tapia R."/>
            <person name="Saunders E."/>
            <person name="Gilna P."/>
            <person name="Schmutz J."/>
            <person name="Larimer F."/>
            <person name="Land M."/>
            <person name="Hauser L."/>
            <person name="Kyrpides N."/>
            <person name="Kim E."/>
            <person name="Daly M.J."/>
            <person name="Fredrickson J.K."/>
            <person name="Makarova K.S."/>
            <person name="Gaidamakova E.K."/>
            <person name="Zhai M."/>
            <person name="Richardson P."/>
        </authorList>
    </citation>
    <scope>NUCLEOTIDE SEQUENCE</scope>
    <source>
        <strain evidence="1">DSM 11300</strain>
        <plasmid evidence="1">pDGEO01</plasmid>
    </source>
</reference>
<dbReference type="AlphaFoldDB" id="Q1J365"/>
<dbReference type="EMBL" id="CP000358">
    <property type="protein sequence ID" value="ABF44069.1"/>
    <property type="molecule type" value="Genomic_DNA"/>
</dbReference>
<gene>
    <name evidence="1" type="ordered locus">Dgeo_2635</name>
</gene>